<dbReference type="Pfam" id="PF13621">
    <property type="entry name" value="Cupin_8"/>
    <property type="match status" value="1"/>
</dbReference>
<feature type="signal peptide" evidence="1">
    <location>
        <begin position="1"/>
        <end position="25"/>
    </location>
</feature>
<dbReference type="GO" id="GO:0000987">
    <property type="term" value="F:cis-regulatory region sequence-specific DNA binding"/>
    <property type="evidence" value="ECO:0007669"/>
    <property type="project" value="TreeGrafter"/>
</dbReference>
<feature type="domain" description="JmjC" evidence="2">
    <location>
        <begin position="144"/>
        <end position="267"/>
    </location>
</feature>
<dbReference type="AlphaFoldDB" id="A0A915BIL7"/>
<dbReference type="Gene3D" id="2.60.120.650">
    <property type="entry name" value="Cupin"/>
    <property type="match status" value="1"/>
</dbReference>
<dbReference type="PROSITE" id="PS51184">
    <property type="entry name" value="JMJC"/>
    <property type="match status" value="1"/>
</dbReference>
<dbReference type="Proteomes" id="UP000887569">
    <property type="component" value="Unplaced"/>
</dbReference>
<dbReference type="PANTHER" id="PTHR12480:SF21">
    <property type="entry name" value="JMJC DOMAIN-CONTAINING PROTEIN 8"/>
    <property type="match status" value="1"/>
</dbReference>
<evidence type="ECO:0000259" key="2">
    <source>
        <dbReference type="PROSITE" id="PS51184"/>
    </source>
</evidence>
<dbReference type="PANTHER" id="PTHR12480">
    <property type="entry name" value="ARGININE DEMETHYLASE AND LYSYL-HYDROXYLASE JMJD"/>
    <property type="match status" value="1"/>
</dbReference>
<evidence type="ECO:0000313" key="3">
    <source>
        <dbReference type="Proteomes" id="UP000887569"/>
    </source>
</evidence>
<dbReference type="InterPro" id="IPR041667">
    <property type="entry name" value="Cupin_8"/>
</dbReference>
<dbReference type="InterPro" id="IPR003347">
    <property type="entry name" value="JmjC_dom"/>
</dbReference>
<keyword evidence="3" id="KW-1185">Reference proteome</keyword>
<evidence type="ECO:0000313" key="4">
    <source>
        <dbReference type="WBParaSite" id="PgR042_g044_t02"/>
    </source>
</evidence>
<dbReference type="GO" id="GO:0005634">
    <property type="term" value="C:nucleus"/>
    <property type="evidence" value="ECO:0007669"/>
    <property type="project" value="TreeGrafter"/>
</dbReference>
<protein>
    <submittedName>
        <fullName evidence="4">Hexosyltransferase</fullName>
    </submittedName>
</protein>
<name>A0A915BIL7_PARUN</name>
<organism evidence="3 4">
    <name type="scientific">Parascaris univalens</name>
    <name type="common">Nematode worm</name>
    <dbReference type="NCBI Taxonomy" id="6257"/>
    <lineage>
        <taxon>Eukaryota</taxon>
        <taxon>Metazoa</taxon>
        <taxon>Ecdysozoa</taxon>
        <taxon>Nematoda</taxon>
        <taxon>Chromadorea</taxon>
        <taxon>Rhabditida</taxon>
        <taxon>Spirurina</taxon>
        <taxon>Ascaridomorpha</taxon>
        <taxon>Ascaridoidea</taxon>
        <taxon>Ascarididae</taxon>
        <taxon>Parascaris</taxon>
    </lineage>
</organism>
<proteinExistence type="predicted"/>
<dbReference type="InterPro" id="IPR050910">
    <property type="entry name" value="JMJD6_ArgDemeth/LysHydrox"/>
</dbReference>
<dbReference type="SUPFAM" id="SSF51197">
    <property type="entry name" value="Clavaminate synthase-like"/>
    <property type="match status" value="1"/>
</dbReference>
<accession>A0A915BIL7</accession>
<dbReference type="WBParaSite" id="PgR042_g044_t02">
    <property type="protein sequence ID" value="PgR042_g044_t02"/>
    <property type="gene ID" value="PgR042_g044"/>
</dbReference>
<evidence type="ECO:0000256" key="1">
    <source>
        <dbReference type="SAM" id="SignalP"/>
    </source>
</evidence>
<feature type="chain" id="PRO_5038100690" evidence="1">
    <location>
        <begin position="26"/>
        <end position="267"/>
    </location>
</feature>
<reference evidence="4" key="1">
    <citation type="submission" date="2022-11" db="UniProtKB">
        <authorList>
            <consortium name="WormBaseParasite"/>
        </authorList>
    </citation>
    <scope>IDENTIFICATION</scope>
</reference>
<sequence>ALCILMRRTLITLLSALIFFTRVECDDGGWSTEEGNKIVVSGRCDLERRDARHLSQVDFEKRYAFTDPVLIFNIENEIFRQKTARDEMLQMWGDKPVTLNSANTYSYQRVSTTFSYYVSRLLKPQKLDSLGNETLYLFGDIDQELWEPLLKEYNLPKWELPRHSPALSFGIAAAGTGVPFHFHGPVFAEVIYGHKQWFLYAYEKRPEFDPDKSTLQWFLETYPKLERIQRPLECLVGPGEVIYVPDKWWHATLNVETSVFISTFLSP</sequence>
<keyword evidence="1" id="KW-0732">Signal</keyword>